<evidence type="ECO:0000256" key="3">
    <source>
        <dbReference type="ARBA" id="ARBA00010281"/>
    </source>
</evidence>
<sequence length="479" mass="53295">MTVVMAAAECAPFAKIGGLGDVVGSLPQALAQEGVNCIVLLPRYAFLNLHDSHMIKRGSFVVHESKTLERCTLYELRQKSPVRYLFIDHPLLATNTIYHPPTGAKPVETRYARKFSFFSHAVVEAVQQCRLQADIIHCHDWHTALVPTFVDQLAVLKNYPFTKTVLTIHNLGIKGLMRRDALSVSHIKIDSTPSLLEDYYDLDDKHLNSLKLGILSADAITTVSPTYAKEILTHEYGSGLESFLFRRKRDLHGILNGIDTNFFNPAHDPALPKTYSVKDWQKGKCINKRALQHALHLPEKDVPLFGMVSRLVTQKGFDLIIEVLQALLPHAQFQLAVLGTGEKTIEQALRSAAHKHPHSVAAVIGFNLGLAQLIYAGADGFIMPSLFEPCGLGQLIAMRYGTIPIVRATGGLKDTVQNNKTGIVFSRYDTGSLARALLKAISLYGKKKSWYTMVANGMRHDATWRRSADEYLSLYRSLL</sequence>
<comment type="function">
    <text evidence="2 7">Synthesizes alpha-1,4-glucan chains using ADP-glucose.</text>
</comment>
<evidence type="ECO:0000256" key="7">
    <source>
        <dbReference type="HAMAP-Rule" id="MF_00484"/>
    </source>
</evidence>
<dbReference type="Pfam" id="PF00534">
    <property type="entry name" value="Glycos_transf_1"/>
    <property type="match status" value="1"/>
</dbReference>
<dbReference type="PANTHER" id="PTHR45825">
    <property type="entry name" value="GRANULE-BOUND STARCH SYNTHASE 1, CHLOROPLASTIC/AMYLOPLASTIC"/>
    <property type="match status" value="1"/>
</dbReference>
<gene>
    <name evidence="7" type="primary">glgA</name>
    <name evidence="10" type="ORF">A2677_01310</name>
</gene>
<comment type="caution">
    <text evidence="10">The sequence shown here is derived from an EMBL/GenBank/DDBJ whole genome shotgun (WGS) entry which is preliminary data.</text>
</comment>
<evidence type="ECO:0000313" key="10">
    <source>
        <dbReference type="EMBL" id="OGY88579.1"/>
    </source>
</evidence>
<dbReference type="GO" id="GO:0004373">
    <property type="term" value="F:alpha-1,4-glucan glucosyltransferase (UDP-glucose donor) activity"/>
    <property type="evidence" value="ECO:0007669"/>
    <property type="project" value="InterPro"/>
</dbReference>
<keyword evidence="4 7" id="KW-0328">Glycosyltransferase</keyword>
<protein>
    <recommendedName>
        <fullName evidence="7">Glycogen synthase</fullName>
        <ecNumber evidence="7">2.4.1.21</ecNumber>
    </recommendedName>
    <alternativeName>
        <fullName evidence="7">Starch [bacterial glycogen] synthase</fullName>
    </alternativeName>
</protein>
<dbReference type="InterPro" id="IPR001296">
    <property type="entry name" value="Glyco_trans_1"/>
</dbReference>
<evidence type="ECO:0000259" key="9">
    <source>
        <dbReference type="Pfam" id="PF08323"/>
    </source>
</evidence>
<dbReference type="NCBIfam" id="TIGR02095">
    <property type="entry name" value="glgA"/>
    <property type="match status" value="1"/>
</dbReference>
<dbReference type="SUPFAM" id="SSF53756">
    <property type="entry name" value="UDP-Glycosyltransferase/glycogen phosphorylase"/>
    <property type="match status" value="1"/>
</dbReference>
<evidence type="ECO:0000256" key="5">
    <source>
        <dbReference type="ARBA" id="ARBA00022679"/>
    </source>
</evidence>
<proteinExistence type="inferred from homology"/>
<dbReference type="AlphaFoldDB" id="A0A1G2BJ52"/>
<dbReference type="Gene3D" id="3.40.50.2000">
    <property type="entry name" value="Glycogen Phosphorylase B"/>
    <property type="match status" value="2"/>
</dbReference>
<keyword evidence="5 7" id="KW-0808">Transferase</keyword>
<dbReference type="EC" id="2.4.1.21" evidence="7"/>
<dbReference type="EMBL" id="MHKK01000061">
    <property type="protein sequence ID" value="OGY88579.1"/>
    <property type="molecule type" value="Genomic_DNA"/>
</dbReference>
<dbReference type="Pfam" id="PF08323">
    <property type="entry name" value="Glyco_transf_5"/>
    <property type="match status" value="1"/>
</dbReference>
<dbReference type="UniPathway" id="UPA00164"/>
<dbReference type="InterPro" id="IPR013534">
    <property type="entry name" value="Starch_synth_cat_dom"/>
</dbReference>
<dbReference type="GO" id="GO:0009011">
    <property type="term" value="F:alpha-1,4-glucan glucosyltransferase (ADP-glucose donor) activity"/>
    <property type="evidence" value="ECO:0007669"/>
    <property type="project" value="UniProtKB-UniRule"/>
</dbReference>
<accession>A0A1G2BJ52</accession>
<evidence type="ECO:0000313" key="11">
    <source>
        <dbReference type="Proteomes" id="UP000177817"/>
    </source>
</evidence>
<feature type="domain" description="Starch synthase catalytic" evidence="9">
    <location>
        <begin position="3"/>
        <end position="244"/>
    </location>
</feature>
<name>A0A1G2BJ52_9BACT</name>
<feature type="binding site" evidence="7">
    <location>
        <position position="15"/>
    </location>
    <ligand>
        <name>ADP-alpha-D-glucose</name>
        <dbReference type="ChEBI" id="CHEBI:57498"/>
    </ligand>
</feature>
<dbReference type="HAMAP" id="MF_00484">
    <property type="entry name" value="Glycogen_synth"/>
    <property type="match status" value="1"/>
</dbReference>
<evidence type="ECO:0000256" key="1">
    <source>
        <dbReference type="ARBA" id="ARBA00001478"/>
    </source>
</evidence>
<dbReference type="GO" id="GO:0005978">
    <property type="term" value="P:glycogen biosynthetic process"/>
    <property type="evidence" value="ECO:0007669"/>
    <property type="project" value="UniProtKB-UniRule"/>
</dbReference>
<feature type="domain" description="Glycosyl transferase family 1" evidence="8">
    <location>
        <begin position="296"/>
        <end position="449"/>
    </location>
</feature>
<comment type="catalytic activity">
    <reaction evidence="1 7">
        <text>[(1-&gt;4)-alpha-D-glucosyl](n) + ADP-alpha-D-glucose = [(1-&gt;4)-alpha-D-glucosyl](n+1) + ADP + H(+)</text>
        <dbReference type="Rhea" id="RHEA:18189"/>
        <dbReference type="Rhea" id="RHEA-COMP:9584"/>
        <dbReference type="Rhea" id="RHEA-COMP:9587"/>
        <dbReference type="ChEBI" id="CHEBI:15378"/>
        <dbReference type="ChEBI" id="CHEBI:15444"/>
        <dbReference type="ChEBI" id="CHEBI:57498"/>
        <dbReference type="ChEBI" id="CHEBI:456216"/>
        <dbReference type="EC" id="2.4.1.21"/>
    </reaction>
</comment>
<dbReference type="Proteomes" id="UP000177817">
    <property type="component" value="Unassembled WGS sequence"/>
</dbReference>
<keyword evidence="6 7" id="KW-0320">Glycogen biosynthesis</keyword>
<comment type="pathway">
    <text evidence="7">Glycan biosynthesis; glycogen biosynthesis.</text>
</comment>
<comment type="similarity">
    <text evidence="3 7">Belongs to the glycosyltransferase 1 family. Bacterial/plant glycogen synthase subfamily.</text>
</comment>
<reference evidence="10 11" key="1">
    <citation type="journal article" date="2016" name="Nat. Commun.">
        <title>Thousands of microbial genomes shed light on interconnected biogeochemical processes in an aquifer system.</title>
        <authorList>
            <person name="Anantharaman K."/>
            <person name="Brown C.T."/>
            <person name="Hug L.A."/>
            <person name="Sharon I."/>
            <person name="Castelle C.J."/>
            <person name="Probst A.J."/>
            <person name="Thomas B.C."/>
            <person name="Singh A."/>
            <person name="Wilkins M.J."/>
            <person name="Karaoz U."/>
            <person name="Brodie E.L."/>
            <person name="Williams K.H."/>
            <person name="Hubbard S.S."/>
            <person name="Banfield J.F."/>
        </authorList>
    </citation>
    <scope>NUCLEOTIDE SEQUENCE [LARGE SCALE GENOMIC DNA]</scope>
</reference>
<dbReference type="InterPro" id="IPR011835">
    <property type="entry name" value="GS/SS"/>
</dbReference>
<evidence type="ECO:0000259" key="8">
    <source>
        <dbReference type="Pfam" id="PF00534"/>
    </source>
</evidence>
<dbReference type="CDD" id="cd03791">
    <property type="entry name" value="GT5_Glycogen_synthase_DULL1-like"/>
    <property type="match status" value="1"/>
</dbReference>
<evidence type="ECO:0000256" key="6">
    <source>
        <dbReference type="ARBA" id="ARBA00023056"/>
    </source>
</evidence>
<evidence type="ECO:0000256" key="4">
    <source>
        <dbReference type="ARBA" id="ARBA00022676"/>
    </source>
</evidence>
<evidence type="ECO:0000256" key="2">
    <source>
        <dbReference type="ARBA" id="ARBA00002764"/>
    </source>
</evidence>
<dbReference type="PANTHER" id="PTHR45825:SF11">
    <property type="entry name" value="ALPHA AMYLASE DOMAIN-CONTAINING PROTEIN"/>
    <property type="match status" value="1"/>
</dbReference>
<organism evidence="10 11">
    <name type="scientific">Candidatus Komeilibacteria bacterium RIFCSPHIGHO2_01_FULL_52_14</name>
    <dbReference type="NCBI Taxonomy" id="1798549"/>
    <lineage>
        <taxon>Bacteria</taxon>
        <taxon>Candidatus Komeiliibacteriota</taxon>
    </lineage>
</organism>